<evidence type="ECO:0000256" key="2">
    <source>
        <dbReference type="SAM" id="Phobius"/>
    </source>
</evidence>
<keyword evidence="2" id="KW-0812">Transmembrane</keyword>
<feature type="compositionally biased region" description="Pro residues" evidence="1">
    <location>
        <begin position="83"/>
        <end position="102"/>
    </location>
</feature>
<protein>
    <submittedName>
        <fullName evidence="3">Uncharacterized protein</fullName>
    </submittedName>
</protein>
<evidence type="ECO:0000313" key="3">
    <source>
        <dbReference type="EMBL" id="KAG2482331.1"/>
    </source>
</evidence>
<dbReference type="AlphaFoldDB" id="A0A835XHA1"/>
<organism evidence="3 4">
    <name type="scientific">Edaphochlamys debaryana</name>
    <dbReference type="NCBI Taxonomy" id="47281"/>
    <lineage>
        <taxon>Eukaryota</taxon>
        <taxon>Viridiplantae</taxon>
        <taxon>Chlorophyta</taxon>
        <taxon>core chlorophytes</taxon>
        <taxon>Chlorophyceae</taxon>
        <taxon>CS clade</taxon>
        <taxon>Chlamydomonadales</taxon>
        <taxon>Chlamydomonadales incertae sedis</taxon>
        <taxon>Edaphochlamys</taxon>
    </lineage>
</organism>
<dbReference type="Proteomes" id="UP000612055">
    <property type="component" value="Unassembled WGS sequence"/>
</dbReference>
<reference evidence="3" key="1">
    <citation type="journal article" date="2020" name="bioRxiv">
        <title>Comparative genomics of Chlamydomonas.</title>
        <authorList>
            <person name="Craig R.J."/>
            <person name="Hasan A.R."/>
            <person name="Ness R.W."/>
            <person name="Keightley P.D."/>
        </authorList>
    </citation>
    <scope>NUCLEOTIDE SEQUENCE</scope>
    <source>
        <strain evidence="3">CCAP 11/70</strain>
    </source>
</reference>
<feature type="region of interest" description="Disordered" evidence="1">
    <location>
        <begin position="1"/>
        <end position="106"/>
    </location>
</feature>
<dbReference type="OrthoDB" id="549472at2759"/>
<evidence type="ECO:0000256" key="1">
    <source>
        <dbReference type="SAM" id="MobiDB-lite"/>
    </source>
</evidence>
<keyword evidence="2" id="KW-0472">Membrane</keyword>
<feature type="compositionally biased region" description="Pro residues" evidence="1">
    <location>
        <begin position="223"/>
        <end position="233"/>
    </location>
</feature>
<comment type="caution">
    <text evidence="3">The sequence shown here is derived from an EMBL/GenBank/DDBJ whole genome shotgun (WGS) entry which is preliminary data.</text>
</comment>
<sequence length="609" mass="61382">MTEPLSRLGGAQRAWHGAQPPTSLRPGPTSSPDPGPSSSPAVGPAAASSLSVLASEAKRLGSEAQRTPQRQQGTPGAPGRGPGAPPPGGPEQQPPGPDPGQGPNPGRSVRLQYWLLLLVQYGGLYGTAAVIIAAIAHVDPFGGLHLDAHDIGLGLALMAPALVWDAVVGLPDWATRQEEAAAVVRLFVDPALLRDPSDADSPAAGAGAQGAPEAAAAGSGPGRPAPAPSPAPPSAVWMAGQRLRMALELMQETSVRNNPGIRLTPLQEGVVILVAVLADEMLYRATLLPLLGRWIRDRAYEAGADETLALGPPPPWAWAWGGPHGPGAGLPVWVVDTPVAAQWAALGLGVALGVAVFAGKAWQEATVAGRLSEVREREREEAAKQLRKQRLMGAHMTEEDLRREEAKRARFDAAQSSLVSSLGVQGSLVWSLEGMREVYQVAASGAAFLLTGNLAAPAAGALAAQVLLSTYQRLGLVRSMKRRAEVVARRRALAQRQAEEEGQPGAAGAAATGAETAAAVAAEGAMAASHAADGAAGGVATAVAVAGAVEAGAHSGVGHGQVHAGEEAGAGVGAGVHAHTEAEELALVEAGGGAGKEEGGAGGGGGAKA</sequence>
<feature type="transmembrane region" description="Helical" evidence="2">
    <location>
        <begin position="113"/>
        <end position="136"/>
    </location>
</feature>
<evidence type="ECO:0000313" key="4">
    <source>
        <dbReference type="Proteomes" id="UP000612055"/>
    </source>
</evidence>
<feature type="compositionally biased region" description="Low complexity" evidence="1">
    <location>
        <begin position="38"/>
        <end position="55"/>
    </location>
</feature>
<feature type="compositionally biased region" description="Low complexity" evidence="1">
    <location>
        <begin position="199"/>
        <end position="218"/>
    </location>
</feature>
<dbReference type="EMBL" id="JAEHOE010000232">
    <property type="protein sequence ID" value="KAG2482331.1"/>
    <property type="molecule type" value="Genomic_DNA"/>
</dbReference>
<name>A0A835XHA1_9CHLO</name>
<keyword evidence="2" id="KW-1133">Transmembrane helix</keyword>
<gene>
    <name evidence="3" type="ORF">HYH03_018740</name>
</gene>
<accession>A0A835XHA1</accession>
<proteinExistence type="predicted"/>
<keyword evidence="4" id="KW-1185">Reference proteome</keyword>
<feature type="region of interest" description="Disordered" evidence="1">
    <location>
        <begin position="198"/>
        <end position="234"/>
    </location>
</feature>